<evidence type="ECO:0000256" key="6">
    <source>
        <dbReference type="ARBA" id="ARBA00022989"/>
    </source>
</evidence>
<feature type="transmembrane region" description="Helical" evidence="8">
    <location>
        <begin position="179"/>
        <end position="197"/>
    </location>
</feature>
<dbReference type="AlphaFoldDB" id="A0A7X4LK57"/>
<dbReference type="InterPro" id="IPR005219">
    <property type="entry name" value="PqiA-like_proteobact"/>
</dbReference>
<dbReference type="PANTHER" id="PTHR30462">
    <property type="entry name" value="INTERMEMBRANE TRANSPORT PROTEIN PQIB-RELATED"/>
    <property type="match status" value="1"/>
</dbReference>
<keyword evidence="3" id="KW-1003">Cell membrane</keyword>
<dbReference type="NCBIfam" id="TIGR00155">
    <property type="entry name" value="pqiA_fam"/>
    <property type="match status" value="1"/>
</dbReference>
<evidence type="ECO:0000256" key="7">
    <source>
        <dbReference type="ARBA" id="ARBA00023136"/>
    </source>
</evidence>
<sequence length="414" mass="45803">MPALNNTRHAPPVRLCQGCGLPILSIHPTAGNNAYCPRCGTQQSRGGSPSLSGNLAIALTCLLLFIPAYSFPFIHIHLLGVNFHGSIVDGAWCLIEAGYFPLGVLVFFCSVVAPITLCLALVLCHISLHKHWFIGLRIGTSLIRRLKTWTMIDVFLVSILVACIKLSDISDISVGPALYALIGLQILCILLITRVSLRRYWELWRPEVSFEHQHKHIHCNHCHLSQPEGSHCQRCHHTLHVRKPRSIERTSAYLMAATVALIPANILPISILLTNGQRLEDTIFSGVISLLNSQMVSIAIIIFVASIIVPIAKIVGLGYILYGIRFQTGNRVRQMKIYQIIKVIGKWSMLDLFVISIMLTLVDRGQILNFVPGNGAIAFGLVVFLTLLATESLDPRLIWDSTNEESAICRSADE</sequence>
<comment type="subcellular location">
    <subcellularLocation>
        <location evidence="1">Cell inner membrane</location>
        <topology evidence="1">Multi-pass membrane protein</topology>
    </subcellularLocation>
</comment>
<evidence type="ECO:0000256" key="3">
    <source>
        <dbReference type="ARBA" id="ARBA00022475"/>
    </source>
</evidence>
<proteinExistence type="inferred from homology"/>
<feature type="transmembrane region" description="Helical" evidence="8">
    <location>
        <begin position="343"/>
        <end position="361"/>
    </location>
</feature>
<keyword evidence="6 8" id="KW-1133">Transmembrane helix</keyword>
<evidence type="ECO:0000313" key="9">
    <source>
        <dbReference type="EMBL" id="MZI93275.1"/>
    </source>
</evidence>
<dbReference type="InterPro" id="IPR051800">
    <property type="entry name" value="PqiA-PqiB_transport"/>
</dbReference>
<dbReference type="GO" id="GO:0005886">
    <property type="term" value="C:plasma membrane"/>
    <property type="evidence" value="ECO:0007669"/>
    <property type="project" value="UniProtKB-SubCell"/>
</dbReference>
<organism evidence="9 10">
    <name type="scientific">Vibrio eleionomae</name>
    <dbReference type="NCBI Taxonomy" id="2653505"/>
    <lineage>
        <taxon>Bacteria</taxon>
        <taxon>Pseudomonadati</taxon>
        <taxon>Pseudomonadota</taxon>
        <taxon>Gammaproteobacteria</taxon>
        <taxon>Vibrionales</taxon>
        <taxon>Vibrionaceae</taxon>
        <taxon>Vibrio</taxon>
    </lineage>
</organism>
<dbReference type="EMBL" id="WEKT01000011">
    <property type="protein sequence ID" value="MZI93275.1"/>
    <property type="molecule type" value="Genomic_DNA"/>
</dbReference>
<feature type="transmembrane region" description="Helical" evidence="8">
    <location>
        <begin position="252"/>
        <end position="274"/>
    </location>
</feature>
<keyword evidence="10" id="KW-1185">Reference proteome</keyword>
<evidence type="ECO:0000313" key="10">
    <source>
        <dbReference type="Proteomes" id="UP000462621"/>
    </source>
</evidence>
<comment type="similarity">
    <text evidence="2">Belongs to the PqiA family.</text>
</comment>
<name>A0A7X4LK57_9VIBR</name>
<dbReference type="Pfam" id="PF04403">
    <property type="entry name" value="PqiA"/>
    <property type="match status" value="2"/>
</dbReference>
<evidence type="ECO:0000256" key="1">
    <source>
        <dbReference type="ARBA" id="ARBA00004429"/>
    </source>
</evidence>
<keyword evidence="4" id="KW-0997">Cell inner membrane</keyword>
<feature type="transmembrane region" description="Helical" evidence="8">
    <location>
        <begin position="367"/>
        <end position="389"/>
    </location>
</feature>
<keyword evidence="5 8" id="KW-0812">Transmembrane</keyword>
<evidence type="ECO:0000256" key="4">
    <source>
        <dbReference type="ARBA" id="ARBA00022519"/>
    </source>
</evidence>
<feature type="transmembrane region" description="Helical" evidence="8">
    <location>
        <begin position="99"/>
        <end position="128"/>
    </location>
</feature>
<dbReference type="PANTHER" id="PTHR30462:SF1">
    <property type="entry name" value="INTERMEMBRANE TRANSPORT PROTEIN YEBS"/>
    <property type="match status" value="1"/>
</dbReference>
<evidence type="ECO:0000256" key="5">
    <source>
        <dbReference type="ARBA" id="ARBA00022692"/>
    </source>
</evidence>
<dbReference type="InterPro" id="IPR007498">
    <property type="entry name" value="PqiA-like"/>
</dbReference>
<dbReference type="RefSeq" id="WP_161154572.1">
    <property type="nucleotide sequence ID" value="NZ_WEKT01000011.1"/>
</dbReference>
<feature type="transmembrane region" description="Helical" evidence="8">
    <location>
        <begin position="149"/>
        <end position="167"/>
    </location>
</feature>
<keyword evidence="7 8" id="KW-0472">Membrane</keyword>
<gene>
    <name evidence="9" type="ORF">F9817_08710</name>
</gene>
<feature type="transmembrane region" description="Helical" evidence="8">
    <location>
        <begin position="294"/>
        <end position="322"/>
    </location>
</feature>
<feature type="transmembrane region" description="Helical" evidence="8">
    <location>
        <begin position="55"/>
        <end position="79"/>
    </location>
</feature>
<evidence type="ECO:0000256" key="8">
    <source>
        <dbReference type="SAM" id="Phobius"/>
    </source>
</evidence>
<dbReference type="Proteomes" id="UP000462621">
    <property type="component" value="Unassembled WGS sequence"/>
</dbReference>
<reference evidence="9 10" key="1">
    <citation type="submission" date="2019-10" db="EMBL/GenBank/DDBJ databases">
        <title>Vibrio sp. nov. isolated from a shrimp pond.</title>
        <authorList>
            <person name="Gomez-Gil B."/>
            <person name="Enciso-Ibarra J."/>
            <person name="Enciso-Ibarra K."/>
            <person name="Bolan-Mejia C."/>
        </authorList>
    </citation>
    <scope>NUCLEOTIDE SEQUENCE [LARGE SCALE GENOMIC DNA]</scope>
    <source>
        <strain evidence="9 10">CAIM 722</strain>
    </source>
</reference>
<comment type="caution">
    <text evidence="9">The sequence shown here is derived from an EMBL/GenBank/DDBJ whole genome shotgun (WGS) entry which is preliminary data.</text>
</comment>
<protein>
    <submittedName>
        <fullName evidence="9">PqiA/YebS family transporter subunit</fullName>
    </submittedName>
</protein>
<accession>A0A7X4LK57</accession>
<evidence type="ECO:0000256" key="2">
    <source>
        <dbReference type="ARBA" id="ARBA00007555"/>
    </source>
</evidence>